<dbReference type="EMBL" id="CM042890">
    <property type="protein sequence ID" value="KAI4312935.1"/>
    <property type="molecule type" value="Genomic_DNA"/>
</dbReference>
<accession>A0ACB9LQ79</accession>
<organism evidence="1 2">
    <name type="scientific">Melastoma candidum</name>
    <dbReference type="NCBI Taxonomy" id="119954"/>
    <lineage>
        <taxon>Eukaryota</taxon>
        <taxon>Viridiplantae</taxon>
        <taxon>Streptophyta</taxon>
        <taxon>Embryophyta</taxon>
        <taxon>Tracheophyta</taxon>
        <taxon>Spermatophyta</taxon>
        <taxon>Magnoliopsida</taxon>
        <taxon>eudicotyledons</taxon>
        <taxon>Gunneridae</taxon>
        <taxon>Pentapetalae</taxon>
        <taxon>rosids</taxon>
        <taxon>malvids</taxon>
        <taxon>Myrtales</taxon>
        <taxon>Melastomataceae</taxon>
        <taxon>Melastomatoideae</taxon>
        <taxon>Melastomateae</taxon>
        <taxon>Melastoma</taxon>
    </lineage>
</organism>
<proteinExistence type="predicted"/>
<name>A0ACB9LQ79_9MYRT</name>
<comment type="caution">
    <text evidence="1">The sequence shown here is derived from an EMBL/GenBank/DDBJ whole genome shotgun (WGS) entry which is preliminary data.</text>
</comment>
<gene>
    <name evidence="1" type="ORF">MLD38_037720</name>
</gene>
<sequence>MRPRRLLLLLIVVVLSFSSVSGIVKGQATCFDIGNFTANSTFQTELDSLLDSIATTTSTTINYGLFNVSTSPQINADAIESIGYCRGDQDGDACRACLNVSAYQIRQQCPLRKKAAIFEENCTLKYSNGSLYGVWDTSLTPYMVWSLANASNWDTFAAALKQLLDDLRGQASSGGPVRKYASGTGTAGLTTFYAAVQCSPDLSDQQCSDCLVQLTGMLQSGQVSGKLGVRLLWPSCQLRYETYRFFDPTISLPSPPPPPATAVIPPTSTPPGKLLGFVFLLGSLWGIDENATMNSKCKCCAETQVETGENKSPDLLLSDEEDANVVMAESLQFNLNIISEATDNFSNVKKLGQGGFGSVYLGKLPNGQEIAVKRLSRNSGQGKIEFTNEVVLLARLQHRNLVRLLGFCLEGNERILVYEFVPNSSLDQFIFDPLKRACLDWDTRYKIITGIARGLMYLHEDSRLRIIHRDLKASNILLDADMNPKVSDFGMARLFELDQTQADTIRIVGTYGYMAPEYVLHGHYSVKSDVFSFGVLMLEVVSGRKNLDSCSHLGGEPEILISNVWRNWREGKTANIVDPLVTSGYSANIMRCIHIGLLCVQENEASRPTIASVVMMLNSHSVPLAVPTQPAFSKRMTYASDMSTSIDGTSTASQGDRSGHRSGASMGSNEVSITKPYPR</sequence>
<dbReference type="Proteomes" id="UP001057402">
    <property type="component" value="Chromosome 11"/>
</dbReference>
<evidence type="ECO:0000313" key="2">
    <source>
        <dbReference type="Proteomes" id="UP001057402"/>
    </source>
</evidence>
<keyword evidence="2" id="KW-1185">Reference proteome</keyword>
<evidence type="ECO:0000313" key="1">
    <source>
        <dbReference type="EMBL" id="KAI4312935.1"/>
    </source>
</evidence>
<protein>
    <submittedName>
        <fullName evidence="1">Uncharacterized protein</fullName>
    </submittedName>
</protein>
<reference evidence="2" key="1">
    <citation type="journal article" date="2023" name="Front. Plant Sci.">
        <title>Chromosomal-level genome assembly of Melastoma candidum provides insights into trichome evolution.</title>
        <authorList>
            <person name="Zhong Y."/>
            <person name="Wu W."/>
            <person name="Sun C."/>
            <person name="Zou P."/>
            <person name="Liu Y."/>
            <person name="Dai S."/>
            <person name="Zhou R."/>
        </authorList>
    </citation>
    <scope>NUCLEOTIDE SEQUENCE [LARGE SCALE GENOMIC DNA]</scope>
</reference>